<accession>A0A2V1CZ65</accession>
<gene>
    <name evidence="2" type="ORF">DM02DRAFT_647422</name>
</gene>
<feature type="compositionally biased region" description="Polar residues" evidence="1">
    <location>
        <begin position="1"/>
        <end position="18"/>
    </location>
</feature>
<dbReference type="STRING" id="97972.A0A2V1CZ65"/>
<name>A0A2V1CZ65_9PLEO</name>
<evidence type="ECO:0000256" key="1">
    <source>
        <dbReference type="SAM" id="MobiDB-lite"/>
    </source>
</evidence>
<feature type="region of interest" description="Disordered" evidence="1">
    <location>
        <begin position="275"/>
        <end position="295"/>
    </location>
</feature>
<feature type="region of interest" description="Disordered" evidence="1">
    <location>
        <begin position="1"/>
        <end position="39"/>
    </location>
</feature>
<keyword evidence="3" id="KW-1185">Reference proteome</keyword>
<dbReference type="AlphaFoldDB" id="A0A2V1CZ65"/>
<dbReference type="EMBL" id="KZ805978">
    <property type="protein sequence ID" value="PVH91052.1"/>
    <property type="molecule type" value="Genomic_DNA"/>
</dbReference>
<evidence type="ECO:0000313" key="2">
    <source>
        <dbReference type="EMBL" id="PVH91052.1"/>
    </source>
</evidence>
<proteinExistence type="predicted"/>
<protein>
    <submittedName>
        <fullName evidence="2">Uncharacterized protein</fullName>
    </submittedName>
</protein>
<reference evidence="2 3" key="1">
    <citation type="journal article" date="2018" name="Sci. Rep.">
        <title>Comparative genomics provides insights into the lifestyle and reveals functional heterogeneity of dark septate endophytic fungi.</title>
        <authorList>
            <person name="Knapp D.G."/>
            <person name="Nemeth J.B."/>
            <person name="Barry K."/>
            <person name="Hainaut M."/>
            <person name="Henrissat B."/>
            <person name="Johnson J."/>
            <person name="Kuo A."/>
            <person name="Lim J.H.P."/>
            <person name="Lipzen A."/>
            <person name="Nolan M."/>
            <person name="Ohm R.A."/>
            <person name="Tamas L."/>
            <person name="Grigoriev I.V."/>
            <person name="Spatafora J.W."/>
            <person name="Nagy L.G."/>
            <person name="Kovacs G.M."/>
        </authorList>
    </citation>
    <scope>NUCLEOTIDE SEQUENCE [LARGE SCALE GENOMIC DNA]</scope>
    <source>
        <strain evidence="2 3">DSE2036</strain>
    </source>
</reference>
<evidence type="ECO:0000313" key="3">
    <source>
        <dbReference type="Proteomes" id="UP000244855"/>
    </source>
</evidence>
<dbReference type="Proteomes" id="UP000244855">
    <property type="component" value="Unassembled WGS sequence"/>
</dbReference>
<dbReference type="OrthoDB" id="3485856at2759"/>
<organism evidence="2 3">
    <name type="scientific">Periconia macrospinosa</name>
    <dbReference type="NCBI Taxonomy" id="97972"/>
    <lineage>
        <taxon>Eukaryota</taxon>
        <taxon>Fungi</taxon>
        <taxon>Dikarya</taxon>
        <taxon>Ascomycota</taxon>
        <taxon>Pezizomycotina</taxon>
        <taxon>Dothideomycetes</taxon>
        <taxon>Pleosporomycetidae</taxon>
        <taxon>Pleosporales</taxon>
        <taxon>Massarineae</taxon>
        <taxon>Periconiaceae</taxon>
        <taxon>Periconia</taxon>
    </lineage>
</organism>
<sequence>MSTSRVSVTQDQNTTPPSSFAGHPLTPPPTDEKQSPQVQRVLALSKQIYAREDSKRDLWTEFQPAQGDRAQASAERGALRICKRQSTNHRLVVRMPAPVHELFTARVEDAIFSQLKSIREGAGDVAAFTQKVHSARSTEIHFLMWNGTSTKRSKHEPDASFWHDEARYPDSDTNIRVVIGIDILYSVEGPRKATLSVWRTDLHHAPDGDELGVIAEAEDERFCDEHGNPTDGPGLRLRLSDFANKGLVQRKLCEFLDTAEARIYGRESLSQGVIPSGVKKRKRPKTPPEEMVSGDEARFVRLEERAAKRIAKDDRTM</sequence>